<comment type="caution">
    <text evidence="19">The sequence shown here is derived from an EMBL/GenBank/DDBJ whole genome shotgun (WGS) entry which is preliminary data.</text>
</comment>
<evidence type="ECO:0000256" key="15">
    <source>
        <dbReference type="ARBA" id="ARBA00049244"/>
    </source>
</evidence>
<keyword evidence="3 16" id="KW-0515">Mutator protein</keyword>
<evidence type="ECO:0000256" key="17">
    <source>
        <dbReference type="SAM" id="MobiDB-lite"/>
    </source>
</evidence>
<dbReference type="EC" id="2.7.7.7" evidence="16"/>
<keyword evidence="12 16" id="KW-0238">DNA-binding</keyword>
<dbReference type="GO" id="GO:0009432">
    <property type="term" value="P:SOS response"/>
    <property type="evidence" value="ECO:0007669"/>
    <property type="project" value="TreeGrafter"/>
</dbReference>
<feature type="compositionally biased region" description="Basic and acidic residues" evidence="17">
    <location>
        <begin position="424"/>
        <end position="443"/>
    </location>
</feature>
<dbReference type="SUPFAM" id="SSF100879">
    <property type="entry name" value="Lesion bypass DNA polymerase (Y-family), little finger domain"/>
    <property type="match status" value="1"/>
</dbReference>
<evidence type="ECO:0000256" key="1">
    <source>
        <dbReference type="ARBA" id="ARBA00004496"/>
    </source>
</evidence>
<reference evidence="19" key="1">
    <citation type="journal article" date="2014" name="Int. J. Syst. Evol. Microbiol.">
        <title>Complete genome sequence of Corynebacterium casei LMG S-19264T (=DSM 44701T), isolated from a smear-ripened cheese.</title>
        <authorList>
            <consortium name="US DOE Joint Genome Institute (JGI-PGF)"/>
            <person name="Walter F."/>
            <person name="Albersmeier A."/>
            <person name="Kalinowski J."/>
            <person name="Ruckert C."/>
        </authorList>
    </citation>
    <scope>NUCLEOTIDE SEQUENCE</scope>
    <source>
        <strain evidence="19">VKM Ac-1401</strain>
    </source>
</reference>
<comment type="function">
    <text evidence="14 16">Poorly processive, error-prone DNA polymerase involved in untargeted mutagenesis. Copies undamaged DNA at stalled replication forks, which arise in vivo from mismatched or misaligned primer ends. These misaligned primers can be extended by PolIV. Exhibits no 3'-5' exonuclease (proofreading) activity. May be involved in translesional synthesis, in conjunction with the beta clamp from PolIII.</text>
</comment>
<dbReference type="NCBIfam" id="NF003015">
    <property type="entry name" value="PRK03858.1"/>
    <property type="match status" value="1"/>
</dbReference>
<evidence type="ECO:0000256" key="11">
    <source>
        <dbReference type="ARBA" id="ARBA00022932"/>
    </source>
</evidence>
<evidence type="ECO:0000256" key="12">
    <source>
        <dbReference type="ARBA" id="ARBA00023125"/>
    </source>
</evidence>
<gene>
    <name evidence="19" type="primary">dinB_2</name>
    <name evidence="16" type="synonym">dinB</name>
    <name evidence="19" type="ORF">GCM10017584_34060</name>
</gene>
<keyword evidence="20" id="KW-1185">Reference proteome</keyword>
<keyword evidence="7 16" id="KW-0235">DNA replication</keyword>
<dbReference type="Proteomes" id="UP001142372">
    <property type="component" value="Unassembled WGS sequence"/>
</dbReference>
<reference evidence="19" key="2">
    <citation type="submission" date="2023-01" db="EMBL/GenBank/DDBJ databases">
        <authorList>
            <person name="Sun Q."/>
            <person name="Evtushenko L."/>
        </authorList>
    </citation>
    <scope>NUCLEOTIDE SEQUENCE</scope>
    <source>
        <strain evidence="19">VKM Ac-1401</strain>
    </source>
</reference>
<dbReference type="GO" id="GO:0006261">
    <property type="term" value="P:DNA-templated DNA replication"/>
    <property type="evidence" value="ECO:0007669"/>
    <property type="project" value="UniProtKB-UniRule"/>
</dbReference>
<feature type="active site" evidence="16">
    <location>
        <position position="143"/>
    </location>
</feature>
<dbReference type="Gene3D" id="3.40.1170.60">
    <property type="match status" value="1"/>
</dbReference>
<dbReference type="Pfam" id="PF21999">
    <property type="entry name" value="IMS_HHH_1"/>
    <property type="match status" value="1"/>
</dbReference>
<evidence type="ECO:0000256" key="5">
    <source>
        <dbReference type="ARBA" id="ARBA00022679"/>
    </source>
</evidence>
<dbReference type="Gene3D" id="3.30.1490.100">
    <property type="entry name" value="DNA polymerase, Y-family, little finger domain"/>
    <property type="match status" value="1"/>
</dbReference>
<feature type="binding site" evidence="16">
    <location>
        <position position="142"/>
    </location>
    <ligand>
        <name>Mg(2+)</name>
        <dbReference type="ChEBI" id="CHEBI:18420"/>
    </ligand>
</feature>
<evidence type="ECO:0000256" key="8">
    <source>
        <dbReference type="ARBA" id="ARBA00022723"/>
    </source>
</evidence>
<dbReference type="GO" id="GO:0003887">
    <property type="term" value="F:DNA-directed DNA polymerase activity"/>
    <property type="evidence" value="ECO:0007669"/>
    <property type="project" value="UniProtKB-UniRule"/>
</dbReference>
<dbReference type="PANTHER" id="PTHR11076:SF33">
    <property type="entry name" value="DNA POLYMERASE KAPPA"/>
    <property type="match status" value="1"/>
</dbReference>
<feature type="site" description="Substrate discrimination" evidence="16">
    <location>
        <position position="53"/>
    </location>
</feature>
<evidence type="ECO:0000256" key="3">
    <source>
        <dbReference type="ARBA" id="ARBA00022457"/>
    </source>
</evidence>
<comment type="catalytic activity">
    <reaction evidence="15 16">
        <text>DNA(n) + a 2'-deoxyribonucleoside 5'-triphosphate = DNA(n+1) + diphosphate</text>
        <dbReference type="Rhea" id="RHEA:22508"/>
        <dbReference type="Rhea" id="RHEA-COMP:17339"/>
        <dbReference type="Rhea" id="RHEA-COMP:17340"/>
        <dbReference type="ChEBI" id="CHEBI:33019"/>
        <dbReference type="ChEBI" id="CHEBI:61560"/>
        <dbReference type="ChEBI" id="CHEBI:173112"/>
        <dbReference type="EC" id="2.7.7.7"/>
    </reaction>
</comment>
<comment type="cofactor">
    <cofactor evidence="16">
        <name>Mg(2+)</name>
        <dbReference type="ChEBI" id="CHEBI:18420"/>
    </cofactor>
    <text evidence="16">Binds 2 magnesium ions per subunit.</text>
</comment>
<dbReference type="InterPro" id="IPR053848">
    <property type="entry name" value="IMS_HHH_1"/>
</dbReference>
<feature type="binding site" evidence="16">
    <location>
        <position position="48"/>
    </location>
    <ligand>
        <name>Mg(2+)</name>
        <dbReference type="ChEBI" id="CHEBI:18420"/>
    </ligand>
</feature>
<dbReference type="InterPro" id="IPR036775">
    <property type="entry name" value="DNA_pol_Y-fam_lit_finger_sf"/>
</dbReference>
<dbReference type="CDD" id="cd03586">
    <property type="entry name" value="PolY_Pol_IV_kappa"/>
    <property type="match status" value="1"/>
</dbReference>
<dbReference type="NCBIfam" id="NF002677">
    <property type="entry name" value="PRK02406.1"/>
    <property type="match status" value="1"/>
</dbReference>
<evidence type="ECO:0000256" key="4">
    <source>
        <dbReference type="ARBA" id="ARBA00022490"/>
    </source>
</evidence>
<evidence type="ECO:0000256" key="13">
    <source>
        <dbReference type="ARBA" id="ARBA00023204"/>
    </source>
</evidence>
<dbReference type="GO" id="GO:0000287">
    <property type="term" value="F:magnesium ion binding"/>
    <property type="evidence" value="ECO:0007669"/>
    <property type="project" value="UniProtKB-UniRule"/>
</dbReference>
<keyword evidence="11 16" id="KW-0239">DNA-directed DNA polymerase</keyword>
<dbReference type="Pfam" id="PF11799">
    <property type="entry name" value="IMS_C"/>
    <property type="match status" value="1"/>
</dbReference>
<evidence type="ECO:0000256" key="2">
    <source>
        <dbReference type="ARBA" id="ARBA00010945"/>
    </source>
</evidence>
<dbReference type="AlphaFoldDB" id="A0A9W6HDC3"/>
<dbReference type="PANTHER" id="PTHR11076">
    <property type="entry name" value="DNA REPAIR POLYMERASE UMUC / TRANSFERASE FAMILY MEMBER"/>
    <property type="match status" value="1"/>
</dbReference>
<sequence>MVPNYASDAGPDVGGAWQAGGVGRADGSDRRVSAATVDDTTATILHVDMDAFFAAVELLDHPEARGKPAIVGHPGPRSVVTSATYEARRFGVRSAMPVAQALRLCPQAIILPPHMHKYQEYAAKVMRIFSEVTPIVEPLSIDEAFLDVAGARRLLGSPRHIAELIRARVFEETGLTCSVGAASTKFMAKLASGRAKPDGLLVIPVAETLDYLRPLPVGALWGVGASTQESLARLGLRTVADLADTPLHVLQKAVGDASGRKLHELANGRDARSVTPESREKSVGHEMTFEVDVSDQDRLRRELLRLSNQVGARLRTHGLVGRTVALKLRFSDFRTVSRSRTLGEATNVGRRIFEEVWQVYEALGLDRTPIRLIGVRVEQLTESGGDRLALWDPDEEWRETERTLDAVSARFGRGAIGPASLVKPGRDADAAAEDGRSPRWLSD</sequence>
<evidence type="ECO:0000256" key="6">
    <source>
        <dbReference type="ARBA" id="ARBA00022695"/>
    </source>
</evidence>
<dbReference type="Gene3D" id="1.10.150.20">
    <property type="entry name" value="5' to 3' exonuclease, C-terminal subdomain"/>
    <property type="match status" value="1"/>
</dbReference>
<dbReference type="Gene3D" id="3.30.70.270">
    <property type="match status" value="1"/>
</dbReference>
<dbReference type="InterPro" id="IPR043128">
    <property type="entry name" value="Rev_trsase/Diguanyl_cyclase"/>
</dbReference>
<evidence type="ECO:0000256" key="10">
    <source>
        <dbReference type="ARBA" id="ARBA00022842"/>
    </source>
</evidence>
<dbReference type="GO" id="GO:0042276">
    <property type="term" value="P:error-prone translesion synthesis"/>
    <property type="evidence" value="ECO:0007669"/>
    <property type="project" value="TreeGrafter"/>
</dbReference>
<dbReference type="InterPro" id="IPR050116">
    <property type="entry name" value="DNA_polymerase-Y"/>
</dbReference>
<dbReference type="InterPro" id="IPR001126">
    <property type="entry name" value="UmuC"/>
</dbReference>
<dbReference type="GO" id="GO:0005829">
    <property type="term" value="C:cytosol"/>
    <property type="evidence" value="ECO:0007669"/>
    <property type="project" value="TreeGrafter"/>
</dbReference>
<evidence type="ECO:0000256" key="14">
    <source>
        <dbReference type="ARBA" id="ARBA00025589"/>
    </source>
</evidence>
<keyword evidence="10 16" id="KW-0460">Magnesium</keyword>
<dbReference type="InterPro" id="IPR043502">
    <property type="entry name" value="DNA/RNA_pol_sf"/>
</dbReference>
<dbReference type="HAMAP" id="MF_01113">
    <property type="entry name" value="DNApol_IV"/>
    <property type="match status" value="1"/>
</dbReference>
<keyword evidence="5 16" id="KW-0808">Transferase</keyword>
<comment type="subunit">
    <text evidence="16">Monomer.</text>
</comment>
<protein>
    <recommendedName>
        <fullName evidence="16">DNA polymerase IV</fullName>
        <shortName evidence="16">Pol IV</shortName>
        <ecNumber evidence="16">2.7.7.7</ecNumber>
    </recommendedName>
</protein>
<evidence type="ECO:0000256" key="16">
    <source>
        <dbReference type="HAMAP-Rule" id="MF_01113"/>
    </source>
</evidence>
<feature type="region of interest" description="Disordered" evidence="17">
    <location>
        <begin position="416"/>
        <end position="443"/>
    </location>
</feature>
<dbReference type="FunFam" id="3.30.1490.100:FF:000004">
    <property type="entry name" value="DNA polymerase IV"/>
    <property type="match status" value="1"/>
</dbReference>
<dbReference type="GO" id="GO:0006281">
    <property type="term" value="P:DNA repair"/>
    <property type="evidence" value="ECO:0007669"/>
    <property type="project" value="UniProtKB-UniRule"/>
</dbReference>
<keyword evidence="6 16" id="KW-0548">Nucleotidyltransferase</keyword>
<comment type="subcellular location">
    <subcellularLocation>
        <location evidence="1 16">Cytoplasm</location>
    </subcellularLocation>
</comment>
<proteinExistence type="inferred from homology"/>
<dbReference type="PROSITE" id="PS50173">
    <property type="entry name" value="UMUC"/>
    <property type="match status" value="1"/>
</dbReference>
<evidence type="ECO:0000313" key="20">
    <source>
        <dbReference type="Proteomes" id="UP001142372"/>
    </source>
</evidence>
<comment type="similarity">
    <text evidence="2 16">Belongs to the DNA polymerase type-Y family.</text>
</comment>
<evidence type="ECO:0000256" key="7">
    <source>
        <dbReference type="ARBA" id="ARBA00022705"/>
    </source>
</evidence>
<keyword evidence="4 16" id="KW-0963">Cytoplasm</keyword>
<dbReference type="GO" id="GO:0003684">
    <property type="term" value="F:damaged DNA binding"/>
    <property type="evidence" value="ECO:0007669"/>
    <property type="project" value="InterPro"/>
</dbReference>
<dbReference type="InterPro" id="IPR017961">
    <property type="entry name" value="DNA_pol_Y-fam_little_finger"/>
</dbReference>
<dbReference type="EMBL" id="BSEN01000015">
    <property type="protein sequence ID" value="GLJ77832.1"/>
    <property type="molecule type" value="Genomic_DNA"/>
</dbReference>
<evidence type="ECO:0000313" key="19">
    <source>
        <dbReference type="EMBL" id="GLJ77832.1"/>
    </source>
</evidence>
<keyword evidence="13 16" id="KW-0234">DNA repair</keyword>
<name>A0A9W6HDC3_9MICO</name>
<organism evidence="19 20">
    <name type="scientific">Leifsonia poae</name>
    <dbReference type="NCBI Taxonomy" id="110933"/>
    <lineage>
        <taxon>Bacteria</taxon>
        <taxon>Bacillati</taxon>
        <taxon>Actinomycetota</taxon>
        <taxon>Actinomycetes</taxon>
        <taxon>Micrococcales</taxon>
        <taxon>Microbacteriaceae</taxon>
        <taxon>Leifsonia</taxon>
    </lineage>
</organism>
<dbReference type="InterPro" id="IPR022880">
    <property type="entry name" value="DNApol_IV"/>
</dbReference>
<keyword evidence="8 16" id="KW-0479">Metal-binding</keyword>
<dbReference type="Pfam" id="PF00817">
    <property type="entry name" value="IMS"/>
    <property type="match status" value="1"/>
</dbReference>
<evidence type="ECO:0000256" key="9">
    <source>
        <dbReference type="ARBA" id="ARBA00022763"/>
    </source>
</evidence>
<accession>A0A9W6HDC3</accession>
<feature type="domain" description="UmuC" evidence="18">
    <location>
        <begin position="44"/>
        <end position="224"/>
    </location>
</feature>
<keyword evidence="9 16" id="KW-0227">DNA damage</keyword>
<evidence type="ECO:0000259" key="18">
    <source>
        <dbReference type="PROSITE" id="PS50173"/>
    </source>
</evidence>
<dbReference type="SUPFAM" id="SSF56672">
    <property type="entry name" value="DNA/RNA polymerases"/>
    <property type="match status" value="1"/>
</dbReference>